<reference evidence="2 4" key="3">
    <citation type="submission" date="2019-03" db="EMBL/GenBank/DDBJ databases">
        <authorList>
            <consortium name="Pathogen Informatics"/>
        </authorList>
    </citation>
    <scope>NUCLEOTIDE SEQUENCE [LARGE SCALE GENOMIC DNA]</scope>
    <source>
        <strain evidence="2 4">NCTC12282</strain>
    </source>
</reference>
<reference evidence="1" key="2">
    <citation type="submission" date="2017-09" db="EMBL/GenBank/DDBJ databases">
        <title>FDA dAtabase for Regulatory Grade micrObial Sequences (FDA-ARGOS): Supporting development and validation of Infectious Disease Dx tests.</title>
        <authorList>
            <person name="Minogue T."/>
            <person name="Wolcott M."/>
            <person name="Wasieloski L."/>
            <person name="Aguilar W."/>
            <person name="Moore D."/>
            <person name="Tallon L.J."/>
            <person name="Sadzewicz L."/>
            <person name="Ott S."/>
            <person name="Zhao X."/>
            <person name="Nagaraj S."/>
            <person name="Vavikolanu K."/>
            <person name="Aluvathingal J."/>
            <person name="Nadendla S."/>
            <person name="Sichtig H."/>
        </authorList>
    </citation>
    <scope>NUCLEOTIDE SEQUENCE</scope>
    <source>
        <strain evidence="1">FDAARGOS_387</strain>
    </source>
</reference>
<dbReference type="AlphaFoldDB" id="A0A2C6DRF3"/>
<name>A0A2C6DRF3_9GAMM</name>
<protein>
    <submittedName>
        <fullName evidence="1">Uncharacterized protein</fullName>
    </submittedName>
</protein>
<dbReference type="EMBL" id="CAADJA010000002">
    <property type="protein sequence ID" value="VFS50809.1"/>
    <property type="molecule type" value="Genomic_DNA"/>
</dbReference>
<organism evidence="1 3">
    <name type="scientific">Budvicia aquatica</name>
    <dbReference type="NCBI Taxonomy" id="82979"/>
    <lineage>
        <taxon>Bacteria</taxon>
        <taxon>Pseudomonadati</taxon>
        <taxon>Pseudomonadota</taxon>
        <taxon>Gammaproteobacteria</taxon>
        <taxon>Enterobacterales</taxon>
        <taxon>Budviciaceae</taxon>
        <taxon>Budvicia</taxon>
    </lineage>
</organism>
<evidence type="ECO:0000313" key="4">
    <source>
        <dbReference type="Proteomes" id="UP000373449"/>
    </source>
</evidence>
<evidence type="ECO:0000313" key="2">
    <source>
        <dbReference type="EMBL" id="VFS50809.1"/>
    </source>
</evidence>
<dbReference type="Proteomes" id="UP000224974">
    <property type="component" value="Unassembled WGS sequence"/>
</dbReference>
<accession>A0A2C6DRF3</accession>
<evidence type="ECO:0000313" key="1">
    <source>
        <dbReference type="EMBL" id="PHI30902.1"/>
    </source>
</evidence>
<dbReference type="Proteomes" id="UP000373449">
    <property type="component" value="Unassembled WGS sequence"/>
</dbReference>
<keyword evidence="3" id="KW-1185">Reference proteome</keyword>
<gene>
    <name evidence="1" type="ORF">CRN84_16935</name>
    <name evidence="2" type="ORF">NCTC12282_04696</name>
</gene>
<evidence type="ECO:0000313" key="3">
    <source>
        <dbReference type="Proteomes" id="UP000224974"/>
    </source>
</evidence>
<proteinExistence type="predicted"/>
<dbReference type="STRING" id="1111728.GCA_000427805_03737"/>
<sequence>MENNSVSNGEAGMVDMLSCSLGMSSACERAYPTPEQHLTALGINIAVIGGYQIIAATPEILAIARAAVEGCKVNPVYCLNQTGIFTAEAVAPGGVGAAGTFVVGNSASELSALKNAVGSKVIIGPWSNGVSNVVKGEVFTQCANGSCVSATGQVLTNGSVSEAQLLKMLGECSNPEALAKALTKTTNVKWVGGYFETSEQALQVAQRGRFGAVLQAPRSPAHMVTIEPIPNSTGTFKVYDTGAGATYEVSSDWIKKYVSGGVWE</sequence>
<dbReference type="EMBL" id="PDDX01000001">
    <property type="protein sequence ID" value="PHI30902.1"/>
    <property type="molecule type" value="Genomic_DNA"/>
</dbReference>
<reference evidence="3" key="1">
    <citation type="submission" date="2017-09" db="EMBL/GenBank/DDBJ databases">
        <title>FDA dAtabase for Regulatory Grade micrObial Sequences (FDA-ARGOS): Supporting development and validation of Infectious Disease Dx tests.</title>
        <authorList>
            <person name="Minogue T."/>
            <person name="Wolcott M."/>
            <person name="Wasieloski L."/>
            <person name="Aguilar W."/>
            <person name="Moore D."/>
            <person name="Tallon L."/>
            <person name="Sadzewicz L."/>
            <person name="Ott S."/>
            <person name="Zhao X."/>
            <person name="Nagaraj S."/>
            <person name="Vavikolanu K."/>
            <person name="Aluvathingal J."/>
            <person name="Nadendla S."/>
            <person name="Sichtig H."/>
        </authorList>
    </citation>
    <scope>NUCLEOTIDE SEQUENCE [LARGE SCALE GENOMIC DNA]</scope>
    <source>
        <strain evidence="3">FDAARGOS_387</strain>
    </source>
</reference>